<proteinExistence type="predicted"/>
<protein>
    <submittedName>
        <fullName evidence="3">Uncharacterized protein</fullName>
    </submittedName>
</protein>
<dbReference type="Proteomes" id="UP000215563">
    <property type="component" value="Unassembled WGS sequence"/>
</dbReference>
<feature type="compositionally biased region" description="Basic and acidic residues" evidence="2">
    <location>
        <begin position="476"/>
        <end position="514"/>
    </location>
</feature>
<reference evidence="3 4" key="1">
    <citation type="submission" date="2017-07" db="EMBL/GenBank/DDBJ databases">
        <title>Amycolatopsis alba DSM 44262 Genome sequencing and assembly.</title>
        <authorList>
            <person name="Kaur N."/>
            <person name="Mayilraj S."/>
        </authorList>
    </citation>
    <scope>NUCLEOTIDE SEQUENCE [LARGE SCALE GENOMIC DNA]</scope>
    <source>
        <strain evidence="3 4">DSM 44262</strain>
    </source>
</reference>
<keyword evidence="4" id="KW-1185">Reference proteome</keyword>
<feature type="compositionally biased region" description="Basic and acidic residues" evidence="2">
    <location>
        <begin position="445"/>
        <end position="465"/>
    </location>
</feature>
<comment type="caution">
    <text evidence="3">The sequence shown here is derived from an EMBL/GenBank/DDBJ whole genome shotgun (WGS) entry which is preliminary data.</text>
</comment>
<evidence type="ECO:0000313" key="4">
    <source>
        <dbReference type="Proteomes" id="UP000215563"/>
    </source>
</evidence>
<accession>A0A229S7J8</accession>
<dbReference type="RefSeq" id="WP_020636962.1">
    <property type="nucleotide sequence ID" value="NZ_KB913032.1"/>
</dbReference>
<feature type="region of interest" description="Disordered" evidence="2">
    <location>
        <begin position="428"/>
        <end position="527"/>
    </location>
</feature>
<keyword evidence="1" id="KW-0175">Coiled coil</keyword>
<evidence type="ECO:0000256" key="2">
    <source>
        <dbReference type="SAM" id="MobiDB-lite"/>
    </source>
</evidence>
<organism evidence="3 4">
    <name type="scientific">Amycolatopsis alba DSM 44262</name>
    <dbReference type="NCBI Taxonomy" id="1125972"/>
    <lineage>
        <taxon>Bacteria</taxon>
        <taxon>Bacillati</taxon>
        <taxon>Actinomycetota</taxon>
        <taxon>Actinomycetes</taxon>
        <taxon>Pseudonocardiales</taxon>
        <taxon>Pseudonocardiaceae</taxon>
        <taxon>Amycolatopsis</taxon>
    </lineage>
</organism>
<feature type="region of interest" description="Disordered" evidence="2">
    <location>
        <begin position="239"/>
        <end position="260"/>
    </location>
</feature>
<name>A0A229S7J8_AMYAL</name>
<sequence length="527" mass="58446">MNPLVKPPRVLGTGTLAFAGLLTATVLASGLSNSLESTLDTGVRQVSYEPPSESAKGKLKAQILAKMIDLAGPLDPADPAYRKKLYQQVLANRAITKLGSGSVSFSVGDLQGMVSDVFEIHRRSKQDVTGLRNRMSKVDDRIAALRQQEADAKTQKARDRISVKITQETNGKKGLGKLLKKAEHDAKQFNPDARIRNLERTIWGLEQQTNGKQSAATKKKLADRLEQAHEELKTLIKDRDGGTLATPKSPKQTANVRVPPPGYALEKTFRGASQLRAGVGFLQGIAPPYSFKEVHDNKYLPTAYSLAQALQDAPTEKDKQSIKNTILRYVLPDAHKRKTFLEALRNTYRPQIVPDGKGNYVKAVNPIRTEWEEHIARAFPVKVPTTRELAVMKQEQLDRQDKQRGAPLKKALTPKQLAVLKQEQLDRQDLQRGIGKPATYKPVYSRKDAIAKQEQLDRQDLERGIGKPATKKTAKPHAETSREAAIRKQEQLDRQDLQRGTGKKAETKKTETKKPTGKGGRNIASPL</sequence>
<dbReference type="EMBL" id="NMQU01000010">
    <property type="protein sequence ID" value="OXM54721.1"/>
    <property type="molecule type" value="Genomic_DNA"/>
</dbReference>
<gene>
    <name evidence="3" type="ORF">CFP75_02745</name>
</gene>
<evidence type="ECO:0000313" key="3">
    <source>
        <dbReference type="EMBL" id="OXM54721.1"/>
    </source>
</evidence>
<evidence type="ECO:0000256" key="1">
    <source>
        <dbReference type="SAM" id="Coils"/>
    </source>
</evidence>
<dbReference type="OrthoDB" id="3638689at2"/>
<feature type="coiled-coil region" evidence="1">
    <location>
        <begin position="128"/>
        <end position="155"/>
    </location>
</feature>
<dbReference type="AlphaFoldDB" id="A0A229S7J8"/>